<name>A0A6G1BQI1_9ORYZ</name>
<keyword evidence="2" id="KW-0012">Acyltransferase</keyword>
<dbReference type="InterPro" id="IPR051504">
    <property type="entry name" value="Plant_metabolite_acyltrans"/>
</dbReference>
<dbReference type="EMBL" id="SPHZ02000012">
    <property type="protein sequence ID" value="KAF0890082.1"/>
    <property type="molecule type" value="Genomic_DNA"/>
</dbReference>
<dbReference type="Proteomes" id="UP000479710">
    <property type="component" value="Unassembled WGS sequence"/>
</dbReference>
<organism evidence="3 4">
    <name type="scientific">Oryza meyeriana var. granulata</name>
    <dbReference type="NCBI Taxonomy" id="110450"/>
    <lineage>
        <taxon>Eukaryota</taxon>
        <taxon>Viridiplantae</taxon>
        <taxon>Streptophyta</taxon>
        <taxon>Embryophyta</taxon>
        <taxon>Tracheophyta</taxon>
        <taxon>Spermatophyta</taxon>
        <taxon>Magnoliopsida</taxon>
        <taxon>Liliopsida</taxon>
        <taxon>Poales</taxon>
        <taxon>Poaceae</taxon>
        <taxon>BOP clade</taxon>
        <taxon>Oryzoideae</taxon>
        <taxon>Oryzeae</taxon>
        <taxon>Oryzinae</taxon>
        <taxon>Oryza</taxon>
        <taxon>Oryza meyeriana</taxon>
    </lineage>
</organism>
<dbReference type="AlphaFoldDB" id="A0A6G1BQI1"/>
<evidence type="ECO:0000313" key="4">
    <source>
        <dbReference type="Proteomes" id="UP000479710"/>
    </source>
</evidence>
<keyword evidence="4" id="KW-1185">Reference proteome</keyword>
<comment type="caution">
    <text evidence="3">The sequence shown here is derived from an EMBL/GenBank/DDBJ whole genome shotgun (WGS) entry which is preliminary data.</text>
</comment>
<evidence type="ECO:0000256" key="2">
    <source>
        <dbReference type="ARBA" id="ARBA00023315"/>
    </source>
</evidence>
<dbReference type="GO" id="GO:0050734">
    <property type="term" value="F:hydroxycinnamoyltransferase activity"/>
    <property type="evidence" value="ECO:0007669"/>
    <property type="project" value="UniProtKB-ARBA"/>
</dbReference>
<gene>
    <name evidence="3" type="ORF">E2562_036621</name>
</gene>
<dbReference type="Gene3D" id="3.30.559.10">
    <property type="entry name" value="Chloramphenicol acetyltransferase-like domain"/>
    <property type="match status" value="1"/>
</dbReference>
<reference evidence="3 4" key="1">
    <citation type="submission" date="2019-11" db="EMBL/GenBank/DDBJ databases">
        <title>Whole genome sequence of Oryza granulata.</title>
        <authorList>
            <person name="Li W."/>
        </authorList>
    </citation>
    <scope>NUCLEOTIDE SEQUENCE [LARGE SCALE GENOMIC DNA]</scope>
    <source>
        <strain evidence="4">cv. Menghai</strain>
        <tissue evidence="3">Leaf</tissue>
    </source>
</reference>
<keyword evidence="1" id="KW-0808">Transferase</keyword>
<accession>A0A6G1BQI1</accession>
<evidence type="ECO:0000256" key="1">
    <source>
        <dbReference type="ARBA" id="ARBA00022679"/>
    </source>
</evidence>
<evidence type="ECO:0000313" key="3">
    <source>
        <dbReference type="EMBL" id="KAF0890082.1"/>
    </source>
</evidence>
<sequence>MDKQLLRLAQPISSFVALTVLAWTSPIRCKRGEVRPDDDVYLFFFTDVRGQLGPPVEECYFGACIVRCVATAAARDILAEDGVATAAAAAQAEVMRVAEDPLAQWDWMEIVAALPLERTLSVSGSVRFPA</sequence>
<proteinExistence type="predicted"/>
<dbReference type="PANTHER" id="PTHR31625">
    <property type="match status" value="1"/>
</dbReference>
<protein>
    <submittedName>
        <fullName evidence="3">Uncharacterized protein</fullName>
    </submittedName>
</protein>
<dbReference type="OrthoDB" id="1862401at2759"/>
<dbReference type="InterPro" id="IPR023213">
    <property type="entry name" value="CAT-like_dom_sf"/>
</dbReference>